<proteinExistence type="predicted"/>
<evidence type="ECO:0008006" key="3">
    <source>
        <dbReference type="Google" id="ProtNLM"/>
    </source>
</evidence>
<protein>
    <recommendedName>
        <fullName evidence="3">Lipoprotein</fullName>
    </recommendedName>
</protein>
<dbReference type="InterPro" id="IPR007880">
    <property type="entry name" value="Spiralin"/>
</dbReference>
<dbReference type="GO" id="GO:0016020">
    <property type="term" value="C:membrane"/>
    <property type="evidence" value="ECO:0007669"/>
    <property type="project" value="InterPro"/>
</dbReference>
<organism evidence="1 2">
    <name type="scientific">Williamsoniiplasma lucivorax</name>
    <dbReference type="NCBI Taxonomy" id="209274"/>
    <lineage>
        <taxon>Bacteria</taxon>
        <taxon>Bacillati</taxon>
        <taxon>Mycoplasmatota</taxon>
        <taxon>Mollicutes</taxon>
        <taxon>Entomoplasmatales</taxon>
        <taxon>Williamsoniiplasma</taxon>
    </lineage>
</organism>
<dbReference type="AlphaFoldDB" id="A0A2S5RD59"/>
<reference evidence="1 2" key="1">
    <citation type="submission" date="2017-11" db="EMBL/GenBank/DDBJ databases">
        <title>Genome sequence of Entomoplasma lucivorax PIPN-2 (ATCC 49196).</title>
        <authorList>
            <person name="Lo W.-S."/>
            <person name="Gasparich G.E."/>
            <person name="Kuo C.-H."/>
        </authorList>
    </citation>
    <scope>NUCLEOTIDE SEQUENCE [LARGE SCALE GENOMIC DNA]</scope>
    <source>
        <strain evidence="1 2">PIPN-2</strain>
    </source>
</reference>
<dbReference type="RefSeq" id="WP_035026309.1">
    <property type="nucleotide sequence ID" value="NZ_PHNE01000004.1"/>
</dbReference>
<dbReference type="STRING" id="1399797.GCA_000518285_01178"/>
<dbReference type="PROSITE" id="PS51257">
    <property type="entry name" value="PROKAR_LIPOPROTEIN"/>
    <property type="match status" value="1"/>
</dbReference>
<accession>A0A2S5RD59</accession>
<sequence length="1264" mass="140024">MKKLLGILSGLLITGGTAMTVVACGLRVDVDENYDISKIKINNIKVGDSEQSVLNKIQEAIRSLYLWAENKVDYRIEGLELLLTKQIITKQGSISVVGIGKFLQGGVIIEISDTGSTTKPIHPSPIDPPATEKISIAGIQIKNIHRLTSLEVVKQKVHKNITARAKGAVLGIDYNIAGHPQHDQEITIQATETSKWIKDEFTIQVQAEPSHNLSDIEIDNVKVGDTKESVLVKIQEAVREYYDQAQIDLDYTVKGLDALVENNHIKAAGSVHIQAQGKNLTGGFILWIRDSGSTTEPIDPANPTQPIKLIDISIMTVTGVDSLTTLAQVREKVAEAMVAHQAGDALLGRDYIIQGTPQDDNQIIVRATHESKIITNAFTINVEQHLAQDISNTEINDIRINDSEESVSAKIKKAIRKYYPQAQNNIDYTVTGLDRLVENHQVVHEGSINIQARGQRLTGGFTLWIRDSGSTTTPIDPNNPNPPVKLFDISTISVTGVDNLTTLKALEAKVATAIENEVPGAVLKTDYMIEGTPQQNQRITVRATKDSKLIKNFFTIQVKNYVKQDISEIEITNIQLQDSKSTVLDKIQKAIRKYYAQAQINLDYTVKGLDQLLQNGLLAHPGSIHVEAEGERLSGGFVLWVRDSGSTTNPIDPNPNPPIRLFDLSQIVINGINKFTPMNEVKQKVQTEIQRKAPDASWSKDYQIQGDPQKDKKIIVSATENSRWLYNSFTILVEQDEKLDISDIQIHNVKVGDAKKSVLNKIQNQIRKFYAEAVLDTDYVINGLSALTESGENIVHQGSINIKAKGTNLTGGFALWIRDSGSTSEPIGSEERPIKLKNLASLQNKITDVNHLTTMDELEVKVEKEIIKIADGAILGDDYTIIGTPQNSQKIIVQATEHSRWLYNSFTIDMKQYQKANISNIYISNVQVGDAKKSVLNKIQNKIREIYSGATLDRDYQIIGLNELVHSGVVVSPGSVNIIAKGDYLTGGFALWIRDSGSTTNPIDPTNPTPPVKLMDISDVYIANVNNETSMDDLKRRVHQAINQKAVGVVEDIDYTIEGTPQTTNQIKVKATSTSKLIQNSFAIEVMQVKFDISNIVFPKIPSSTPMASLIQMVYIYISRLAHGIQLGRDFIVSGEIEPGSILFVDALPGSQLIKGFFTIFVYDDIPDPNPPIDPNPPTNPNDGTLVSLKNDLQKLLNSIPWTNNITYFVQRLHEEMRKNPKFNNIEVYASSGIDPYNRGFGFWKNVPGNKEPHLYLIWGNPVQ</sequence>
<evidence type="ECO:0000313" key="2">
    <source>
        <dbReference type="Proteomes" id="UP000237865"/>
    </source>
</evidence>
<name>A0A2S5RD59_9MOLU</name>
<gene>
    <name evidence="1" type="ORF">ELUCI_v1c06780</name>
</gene>
<dbReference type="EMBL" id="PHNE01000004">
    <property type="protein sequence ID" value="PPE05142.1"/>
    <property type="molecule type" value="Genomic_DNA"/>
</dbReference>
<evidence type="ECO:0000313" key="1">
    <source>
        <dbReference type="EMBL" id="PPE05142.1"/>
    </source>
</evidence>
<keyword evidence="2" id="KW-1185">Reference proteome</keyword>
<dbReference type="Pfam" id="PF05215">
    <property type="entry name" value="Spiralin"/>
    <property type="match status" value="13"/>
</dbReference>
<dbReference type="Proteomes" id="UP000237865">
    <property type="component" value="Unassembled WGS sequence"/>
</dbReference>
<comment type="caution">
    <text evidence="1">The sequence shown here is derived from an EMBL/GenBank/DDBJ whole genome shotgun (WGS) entry which is preliminary data.</text>
</comment>